<sequence length="394" mass="44623">MAASRDQSFFEKELFKHTQKRNYDEVKRLITVENVYVDCVDEDGMTPLQHAAYKGSYKLCKLLLDCGANVNLTKHVSQYSALMFAALSAKVDLVYLLLEYGASTTAVNSINKTPAQMAAFVGYHHIVSVINNFIPIEEIEYFTKIQGLEREPRLPLALTPIVHKMAVMTNINPVRLAMYIQNNPCLLEKAKKVIRVFNALSEKYYFEKVNELLSLKFHHLAYVLIACEKYYFEKAKEKEPIQESLNPLIKQLIRGDINGFPVTLEKFLRQDIKEYPFVRCSLFQELVRTLAPVEIGHEPSAISIIGEAVNGKRGVDNSSCCATCGDPNAEKKCSVCKSVQYCDKECQKLHWFTHKKMCSTHIDALCEGVQKLNSDCVKDDDISTSDLPSCSHNP</sequence>
<proteinExistence type="predicted"/>
<evidence type="ECO:0000256" key="1">
    <source>
        <dbReference type="ARBA" id="ARBA00004138"/>
    </source>
</evidence>
<name>A0AAV4PN38_9ARAC</name>
<evidence type="ECO:0000256" key="5">
    <source>
        <dbReference type="ARBA" id="ARBA00022525"/>
    </source>
</evidence>
<dbReference type="InterPro" id="IPR052452">
    <property type="entry name" value="Ankyrin-MYND_dom_contain_2"/>
</dbReference>
<keyword evidence="5" id="KW-0964">Secreted</keyword>
<dbReference type="PROSITE" id="PS50088">
    <property type="entry name" value="ANK_REPEAT"/>
    <property type="match status" value="2"/>
</dbReference>
<evidence type="ECO:0000256" key="18">
    <source>
        <dbReference type="PROSITE-ProRule" id="PRU00023"/>
    </source>
</evidence>
<organism evidence="21 22">
    <name type="scientific">Caerostris darwini</name>
    <dbReference type="NCBI Taxonomy" id="1538125"/>
    <lineage>
        <taxon>Eukaryota</taxon>
        <taxon>Metazoa</taxon>
        <taxon>Ecdysozoa</taxon>
        <taxon>Arthropoda</taxon>
        <taxon>Chelicerata</taxon>
        <taxon>Arachnida</taxon>
        <taxon>Araneae</taxon>
        <taxon>Araneomorphae</taxon>
        <taxon>Entelegynae</taxon>
        <taxon>Araneoidea</taxon>
        <taxon>Araneidae</taxon>
        <taxon>Caerostris</taxon>
    </lineage>
</organism>
<evidence type="ECO:0000256" key="11">
    <source>
        <dbReference type="ARBA" id="ARBA00022771"/>
    </source>
</evidence>
<keyword evidence="13" id="KW-0638">Presynaptic neurotoxin</keyword>
<dbReference type="PROSITE" id="PS50865">
    <property type="entry name" value="ZF_MYND_2"/>
    <property type="match status" value="1"/>
</dbReference>
<evidence type="ECO:0000256" key="15">
    <source>
        <dbReference type="ARBA" id="ARBA00023069"/>
    </source>
</evidence>
<evidence type="ECO:0000256" key="7">
    <source>
        <dbReference type="ARBA" id="ARBA00022656"/>
    </source>
</evidence>
<evidence type="ECO:0000256" key="13">
    <source>
        <dbReference type="ARBA" id="ARBA00023028"/>
    </source>
</evidence>
<keyword evidence="15" id="KW-0969">Cilium</keyword>
<dbReference type="GO" id="GO:0005929">
    <property type="term" value="C:cilium"/>
    <property type="evidence" value="ECO:0007669"/>
    <property type="project" value="UniProtKB-SubCell"/>
</dbReference>
<reference evidence="21 22" key="1">
    <citation type="submission" date="2021-06" db="EMBL/GenBank/DDBJ databases">
        <title>Caerostris darwini draft genome.</title>
        <authorList>
            <person name="Kono N."/>
            <person name="Arakawa K."/>
        </authorList>
    </citation>
    <scope>NUCLEOTIDE SEQUENCE [LARGE SCALE GENOMIC DNA]</scope>
</reference>
<dbReference type="GO" id="GO:0005576">
    <property type="term" value="C:extracellular region"/>
    <property type="evidence" value="ECO:0007669"/>
    <property type="project" value="UniProtKB-SubCell"/>
</dbReference>
<dbReference type="Proteomes" id="UP001054837">
    <property type="component" value="Unassembled WGS sequence"/>
</dbReference>
<dbReference type="Gene3D" id="1.25.40.20">
    <property type="entry name" value="Ankyrin repeat-containing domain"/>
    <property type="match status" value="1"/>
</dbReference>
<dbReference type="AlphaFoldDB" id="A0AAV4PN38"/>
<dbReference type="GO" id="GO:0008270">
    <property type="term" value="F:zinc ion binding"/>
    <property type="evidence" value="ECO:0007669"/>
    <property type="project" value="UniProtKB-KW"/>
</dbReference>
<keyword evidence="8" id="KW-0528">Neurotoxin</keyword>
<keyword evidence="7" id="KW-0800">Toxin</keyword>
<dbReference type="PANTHER" id="PTHR24150:SF8">
    <property type="entry name" value="ANKYRIN REPEAT AND MYND DOMAIN-CONTAINING PROTEIN 2"/>
    <property type="match status" value="1"/>
</dbReference>
<evidence type="ECO:0000256" key="12">
    <source>
        <dbReference type="ARBA" id="ARBA00022833"/>
    </source>
</evidence>
<evidence type="ECO:0000256" key="3">
    <source>
        <dbReference type="ARBA" id="ARBA00004613"/>
    </source>
</evidence>
<dbReference type="InterPro" id="IPR002893">
    <property type="entry name" value="Znf_MYND"/>
</dbReference>
<evidence type="ECO:0000256" key="17">
    <source>
        <dbReference type="ARBA" id="ARBA00023298"/>
    </source>
</evidence>
<feature type="domain" description="MYND-type" evidence="20">
    <location>
        <begin position="321"/>
        <end position="358"/>
    </location>
</feature>
<keyword evidence="17" id="KW-1053">Target membrane</keyword>
<evidence type="ECO:0000256" key="4">
    <source>
        <dbReference type="ARBA" id="ARBA00022483"/>
    </source>
</evidence>
<dbReference type="Pfam" id="PF01753">
    <property type="entry name" value="zf-MYND"/>
    <property type="match status" value="1"/>
</dbReference>
<dbReference type="EMBL" id="BPLQ01003263">
    <property type="protein sequence ID" value="GIX98987.1"/>
    <property type="molecule type" value="Genomic_DNA"/>
</dbReference>
<evidence type="ECO:0000313" key="21">
    <source>
        <dbReference type="EMBL" id="GIX98987.1"/>
    </source>
</evidence>
<dbReference type="PROSITE" id="PS50297">
    <property type="entry name" value="ANK_REP_REGION"/>
    <property type="match status" value="1"/>
</dbReference>
<evidence type="ECO:0000256" key="2">
    <source>
        <dbReference type="ARBA" id="ARBA00004175"/>
    </source>
</evidence>
<evidence type="ECO:0000256" key="6">
    <source>
        <dbReference type="ARBA" id="ARBA00022537"/>
    </source>
</evidence>
<dbReference type="SMART" id="SM00248">
    <property type="entry name" value="ANK"/>
    <property type="match status" value="3"/>
</dbReference>
<dbReference type="GO" id="GO:0044231">
    <property type="term" value="C:host cell presynaptic membrane"/>
    <property type="evidence" value="ECO:0007669"/>
    <property type="project" value="UniProtKB-KW"/>
</dbReference>
<feature type="repeat" description="ANK" evidence="18">
    <location>
        <begin position="77"/>
        <end position="109"/>
    </location>
</feature>
<feature type="repeat" description="ANK" evidence="18">
    <location>
        <begin position="43"/>
        <end position="75"/>
    </location>
</feature>
<keyword evidence="6" id="KW-1052">Target cell membrane</keyword>
<dbReference type="SUPFAM" id="SSF144232">
    <property type="entry name" value="HIT/MYND zinc finger-like"/>
    <property type="match status" value="1"/>
</dbReference>
<gene>
    <name evidence="21" type="primary">ANKMY2</name>
    <name evidence="21" type="ORF">CDAR_518711</name>
</gene>
<dbReference type="GO" id="GO:0044218">
    <property type="term" value="C:other organism cell membrane"/>
    <property type="evidence" value="ECO:0007669"/>
    <property type="project" value="UniProtKB-KW"/>
</dbReference>
<dbReference type="Pfam" id="PF12796">
    <property type="entry name" value="Ank_2"/>
    <property type="match status" value="1"/>
</dbReference>
<dbReference type="GO" id="GO:0006887">
    <property type="term" value="P:exocytosis"/>
    <property type="evidence" value="ECO:0007669"/>
    <property type="project" value="UniProtKB-KW"/>
</dbReference>
<comment type="subcellular location">
    <subcellularLocation>
        <location evidence="1">Cell projection</location>
        <location evidence="1">Cilium</location>
    </subcellularLocation>
    <subcellularLocation>
        <location evidence="3">Secreted</location>
    </subcellularLocation>
    <subcellularLocation>
        <location evidence="2">Target cell membrane</location>
    </subcellularLocation>
</comment>
<dbReference type="PANTHER" id="PTHR24150">
    <property type="entry name" value="ANKYRIN REPEAT AND MYND DOMAIN-CONTAINING PROTEIN 2"/>
    <property type="match status" value="1"/>
</dbReference>
<keyword evidence="11 19" id="KW-0863">Zinc-finger</keyword>
<dbReference type="InterPro" id="IPR002110">
    <property type="entry name" value="Ankyrin_rpt"/>
</dbReference>
<dbReference type="Gene3D" id="6.10.140.2220">
    <property type="match status" value="1"/>
</dbReference>
<dbReference type="InterPro" id="IPR036770">
    <property type="entry name" value="Ankyrin_rpt-contain_sf"/>
</dbReference>
<evidence type="ECO:0000313" key="22">
    <source>
        <dbReference type="Proteomes" id="UP001054837"/>
    </source>
</evidence>
<evidence type="ECO:0000256" key="19">
    <source>
        <dbReference type="PROSITE-ProRule" id="PRU00134"/>
    </source>
</evidence>
<keyword evidence="12" id="KW-0862">Zinc</keyword>
<keyword evidence="16" id="KW-0966">Cell projection</keyword>
<keyword evidence="22" id="KW-1185">Reference proteome</keyword>
<keyword evidence="10" id="KW-0677">Repeat</keyword>
<evidence type="ECO:0000256" key="10">
    <source>
        <dbReference type="ARBA" id="ARBA00022737"/>
    </source>
</evidence>
<dbReference type="SUPFAM" id="SSF48403">
    <property type="entry name" value="Ankyrin repeat"/>
    <property type="match status" value="1"/>
</dbReference>
<evidence type="ECO:0000259" key="20">
    <source>
        <dbReference type="PROSITE" id="PS50865"/>
    </source>
</evidence>
<accession>A0AAV4PN38</accession>
<evidence type="ECO:0000256" key="14">
    <source>
        <dbReference type="ARBA" id="ARBA00023043"/>
    </source>
</evidence>
<protein>
    <submittedName>
        <fullName evidence="21">Ankyrin repeat and MYND domain-containing protein 2</fullName>
    </submittedName>
</protein>
<evidence type="ECO:0000256" key="9">
    <source>
        <dbReference type="ARBA" id="ARBA00022723"/>
    </source>
</evidence>
<keyword evidence="4" id="KW-0268">Exocytosis</keyword>
<dbReference type="GO" id="GO:0090729">
    <property type="term" value="F:toxin activity"/>
    <property type="evidence" value="ECO:0007669"/>
    <property type="project" value="UniProtKB-KW"/>
</dbReference>
<evidence type="ECO:0000256" key="8">
    <source>
        <dbReference type="ARBA" id="ARBA00022699"/>
    </source>
</evidence>
<keyword evidence="14 18" id="KW-0040">ANK repeat</keyword>
<evidence type="ECO:0000256" key="16">
    <source>
        <dbReference type="ARBA" id="ARBA00023273"/>
    </source>
</evidence>
<keyword evidence="9" id="KW-0479">Metal-binding</keyword>
<comment type="caution">
    <text evidence="21">The sequence shown here is derived from an EMBL/GenBank/DDBJ whole genome shotgun (WGS) entry which is preliminary data.</text>
</comment>
<keyword evidence="6" id="KW-0472">Membrane</keyword>